<sequence length="68" mass="7850">MFPLQQVWSLEEKLPCYLEEVNKAKAVRASVSGTAHEKEYSYRRRGPTSGKWSKSCCISCRNICFIFT</sequence>
<comment type="caution">
    <text evidence="1">The sequence shown here is derived from an EMBL/GenBank/DDBJ whole genome shotgun (WGS) entry which is preliminary data.</text>
</comment>
<organism evidence="1 2">
    <name type="scientific">Hibiscus sabdariffa</name>
    <name type="common">roselle</name>
    <dbReference type="NCBI Taxonomy" id="183260"/>
    <lineage>
        <taxon>Eukaryota</taxon>
        <taxon>Viridiplantae</taxon>
        <taxon>Streptophyta</taxon>
        <taxon>Embryophyta</taxon>
        <taxon>Tracheophyta</taxon>
        <taxon>Spermatophyta</taxon>
        <taxon>Magnoliopsida</taxon>
        <taxon>eudicotyledons</taxon>
        <taxon>Gunneridae</taxon>
        <taxon>Pentapetalae</taxon>
        <taxon>rosids</taxon>
        <taxon>malvids</taxon>
        <taxon>Malvales</taxon>
        <taxon>Malvaceae</taxon>
        <taxon>Malvoideae</taxon>
        <taxon>Hibiscus</taxon>
    </lineage>
</organism>
<dbReference type="EMBL" id="JBBPBN010000002">
    <property type="protein sequence ID" value="KAK9044609.1"/>
    <property type="molecule type" value="Genomic_DNA"/>
</dbReference>
<protein>
    <submittedName>
        <fullName evidence="1">Uncharacterized protein</fullName>
    </submittedName>
</protein>
<gene>
    <name evidence="1" type="ORF">V6N11_058506</name>
</gene>
<dbReference type="Proteomes" id="UP001396334">
    <property type="component" value="Unassembled WGS sequence"/>
</dbReference>
<accession>A0ABR2U4P5</accession>
<evidence type="ECO:0000313" key="2">
    <source>
        <dbReference type="Proteomes" id="UP001396334"/>
    </source>
</evidence>
<keyword evidence="2" id="KW-1185">Reference proteome</keyword>
<name>A0ABR2U4P5_9ROSI</name>
<proteinExistence type="predicted"/>
<evidence type="ECO:0000313" key="1">
    <source>
        <dbReference type="EMBL" id="KAK9044609.1"/>
    </source>
</evidence>
<reference evidence="1 2" key="1">
    <citation type="journal article" date="2024" name="G3 (Bethesda)">
        <title>Genome assembly of Hibiscus sabdariffa L. provides insights into metabolisms of medicinal natural products.</title>
        <authorList>
            <person name="Kim T."/>
        </authorList>
    </citation>
    <scope>NUCLEOTIDE SEQUENCE [LARGE SCALE GENOMIC DNA]</scope>
    <source>
        <strain evidence="1">TK-2024</strain>
        <tissue evidence="1">Old leaves</tissue>
    </source>
</reference>